<dbReference type="OrthoDB" id="272750at2759"/>
<gene>
    <name evidence="1" type="ORF">C1SCF055_LOCUS8496</name>
</gene>
<proteinExistence type="predicted"/>
<evidence type="ECO:0000313" key="3">
    <source>
        <dbReference type="EMBL" id="CAL4767945.1"/>
    </source>
</evidence>
<name>A0A9P1BYG8_9DINO</name>
<dbReference type="EMBL" id="CAMXCT030000571">
    <property type="protein sequence ID" value="CAL4767945.1"/>
    <property type="molecule type" value="Genomic_DNA"/>
</dbReference>
<sequence length="157" mass="17152">MREMVRVEFAGHAVSHAVLYVHAVLLTITDVAEDEPAVLVILTGPQVGELPNGGKVFFGGLVPSERQLLQISGSYIWGQVLLPPHMLQELLLKGALEIAHGVKIQEVMDAPLSNRWAVAGGRLESINDAAAGLLGDEQQRHWYQRYLGLGLEKLGRE</sequence>
<dbReference type="EMBL" id="CAMXCT020000571">
    <property type="protein sequence ID" value="CAL1134008.1"/>
    <property type="molecule type" value="Genomic_DNA"/>
</dbReference>
<dbReference type="AlphaFoldDB" id="A0A9P1BYG8"/>
<comment type="caution">
    <text evidence="1">The sequence shown here is derived from an EMBL/GenBank/DDBJ whole genome shotgun (WGS) entry which is preliminary data.</text>
</comment>
<dbReference type="Proteomes" id="UP001152797">
    <property type="component" value="Unassembled WGS sequence"/>
</dbReference>
<evidence type="ECO:0000313" key="1">
    <source>
        <dbReference type="EMBL" id="CAI3980633.1"/>
    </source>
</evidence>
<keyword evidence="4" id="KW-1185">Reference proteome</keyword>
<dbReference type="EMBL" id="CAMXCT010000571">
    <property type="protein sequence ID" value="CAI3980633.1"/>
    <property type="molecule type" value="Genomic_DNA"/>
</dbReference>
<evidence type="ECO:0000313" key="4">
    <source>
        <dbReference type="Proteomes" id="UP001152797"/>
    </source>
</evidence>
<organism evidence="1">
    <name type="scientific">Cladocopium goreaui</name>
    <dbReference type="NCBI Taxonomy" id="2562237"/>
    <lineage>
        <taxon>Eukaryota</taxon>
        <taxon>Sar</taxon>
        <taxon>Alveolata</taxon>
        <taxon>Dinophyceae</taxon>
        <taxon>Suessiales</taxon>
        <taxon>Symbiodiniaceae</taxon>
        <taxon>Cladocopium</taxon>
    </lineage>
</organism>
<reference evidence="1" key="1">
    <citation type="submission" date="2022-10" db="EMBL/GenBank/DDBJ databases">
        <authorList>
            <person name="Chen Y."/>
            <person name="Dougan E. K."/>
            <person name="Chan C."/>
            <person name="Rhodes N."/>
            <person name="Thang M."/>
        </authorList>
    </citation>
    <scope>NUCLEOTIDE SEQUENCE</scope>
</reference>
<protein>
    <submittedName>
        <fullName evidence="3">Selenoprotein O</fullName>
    </submittedName>
</protein>
<accession>A0A9P1BYG8</accession>
<reference evidence="2" key="2">
    <citation type="submission" date="2024-04" db="EMBL/GenBank/DDBJ databases">
        <authorList>
            <person name="Chen Y."/>
            <person name="Shah S."/>
            <person name="Dougan E. K."/>
            <person name="Thang M."/>
            <person name="Chan C."/>
        </authorList>
    </citation>
    <scope>NUCLEOTIDE SEQUENCE [LARGE SCALE GENOMIC DNA]</scope>
</reference>
<evidence type="ECO:0000313" key="2">
    <source>
        <dbReference type="EMBL" id="CAL1134008.1"/>
    </source>
</evidence>